<dbReference type="EMBL" id="JACHEK010000001">
    <property type="protein sequence ID" value="MBB6142827.1"/>
    <property type="molecule type" value="Genomic_DNA"/>
</dbReference>
<dbReference type="GO" id="GO:0004016">
    <property type="term" value="F:adenylate cyclase activity"/>
    <property type="evidence" value="ECO:0007669"/>
    <property type="project" value="UniProtKB-EC"/>
</dbReference>
<keyword evidence="3" id="KW-1185">Reference proteome</keyword>
<keyword evidence="2" id="KW-0456">Lyase</keyword>
<dbReference type="InterPro" id="IPR008173">
    <property type="entry name" value="Adenylyl_cyclase_CyaB"/>
</dbReference>
<dbReference type="SUPFAM" id="SSF55154">
    <property type="entry name" value="CYTH-like phosphatases"/>
    <property type="match status" value="1"/>
</dbReference>
<reference evidence="2 3" key="1">
    <citation type="submission" date="2020-08" db="EMBL/GenBank/DDBJ databases">
        <title>Genomic Encyclopedia of Type Strains, Phase IV (KMG-IV): sequencing the most valuable type-strain genomes for metagenomic binning, comparative biology and taxonomic classification.</title>
        <authorList>
            <person name="Goeker M."/>
        </authorList>
    </citation>
    <scope>NUCLEOTIDE SEQUENCE [LARGE SCALE GENOMIC DNA]</scope>
    <source>
        <strain evidence="2 3">DSM 103733</strain>
    </source>
</reference>
<sequence length="195" mass="22436">MSTVEIEVKFRVKDGAALEARLGELGFQQITPRTFERNVLYDTPDRRLRKEQAILRIRKYGDRWVLTHKCLPPDHDPQARHKHRVETETEVADGEAAGAVFTQLGYRPAFIYEKWRTEYADQTGHCVLDETPIGFFAELEGPEEWIDNMAKRLGLEPSSLMTLSYGRLFERWKQETGSPANDLTFTAIGEPQPAR</sequence>
<dbReference type="InterPro" id="IPR033469">
    <property type="entry name" value="CYTH-like_dom_sf"/>
</dbReference>
<name>A0A841JQJ9_9BACT</name>
<dbReference type="CDD" id="cd07890">
    <property type="entry name" value="CYTH-like_AC_IV-like"/>
    <property type="match status" value="1"/>
</dbReference>
<dbReference type="Proteomes" id="UP000538666">
    <property type="component" value="Unassembled WGS sequence"/>
</dbReference>
<evidence type="ECO:0000313" key="2">
    <source>
        <dbReference type="EMBL" id="MBB6142827.1"/>
    </source>
</evidence>
<protein>
    <submittedName>
        <fullName evidence="2">Adenylate cyclase class 2</fullName>
        <ecNumber evidence="2">4.6.1.1</ecNumber>
    </submittedName>
</protein>
<dbReference type="InterPro" id="IPR023577">
    <property type="entry name" value="CYTH_domain"/>
</dbReference>
<dbReference type="AlphaFoldDB" id="A0A841JQJ9"/>
<dbReference type="Pfam" id="PF01928">
    <property type="entry name" value="CYTH"/>
    <property type="match status" value="1"/>
</dbReference>
<proteinExistence type="predicted"/>
<gene>
    <name evidence="2" type="ORF">HNQ77_000765</name>
</gene>
<dbReference type="PANTHER" id="PTHR21028">
    <property type="entry name" value="SI:CH211-156B7.4"/>
    <property type="match status" value="1"/>
</dbReference>
<organism evidence="2 3">
    <name type="scientific">Silvibacterium bohemicum</name>
    <dbReference type="NCBI Taxonomy" id="1577686"/>
    <lineage>
        <taxon>Bacteria</taxon>
        <taxon>Pseudomonadati</taxon>
        <taxon>Acidobacteriota</taxon>
        <taxon>Terriglobia</taxon>
        <taxon>Terriglobales</taxon>
        <taxon>Acidobacteriaceae</taxon>
        <taxon>Silvibacterium</taxon>
    </lineage>
</organism>
<evidence type="ECO:0000313" key="3">
    <source>
        <dbReference type="Proteomes" id="UP000538666"/>
    </source>
</evidence>
<dbReference type="SMART" id="SM01118">
    <property type="entry name" value="CYTH"/>
    <property type="match status" value="1"/>
</dbReference>
<dbReference type="OrthoDB" id="116396at2"/>
<feature type="domain" description="CYTH" evidence="1">
    <location>
        <begin position="3"/>
        <end position="171"/>
    </location>
</feature>
<dbReference type="Gene3D" id="2.40.320.10">
    <property type="entry name" value="Hypothetical Protein Pfu-838710-001"/>
    <property type="match status" value="1"/>
</dbReference>
<dbReference type="PANTHER" id="PTHR21028:SF2">
    <property type="entry name" value="CYTH DOMAIN-CONTAINING PROTEIN"/>
    <property type="match status" value="1"/>
</dbReference>
<dbReference type="PROSITE" id="PS51707">
    <property type="entry name" value="CYTH"/>
    <property type="match status" value="1"/>
</dbReference>
<accession>A0A841JQJ9</accession>
<dbReference type="RefSeq" id="WP_050058006.1">
    <property type="nucleotide sequence ID" value="NZ_JACHEK010000001.1"/>
</dbReference>
<evidence type="ECO:0000259" key="1">
    <source>
        <dbReference type="PROSITE" id="PS51707"/>
    </source>
</evidence>
<dbReference type="EC" id="4.6.1.1" evidence="2"/>
<comment type="caution">
    <text evidence="2">The sequence shown here is derived from an EMBL/GenBank/DDBJ whole genome shotgun (WGS) entry which is preliminary data.</text>
</comment>